<dbReference type="SUPFAM" id="SSF51445">
    <property type="entry name" value="(Trans)glycosidases"/>
    <property type="match status" value="1"/>
</dbReference>
<dbReference type="Proteomes" id="UP001597112">
    <property type="component" value="Unassembled WGS sequence"/>
</dbReference>
<feature type="chain" id="PRO_5046243478" evidence="4">
    <location>
        <begin position="30"/>
        <end position="767"/>
    </location>
</feature>
<keyword evidence="7" id="KW-1185">Reference proteome</keyword>
<dbReference type="EMBL" id="JBHTKA010000002">
    <property type="protein sequence ID" value="MFD0999724.1"/>
    <property type="molecule type" value="Genomic_DNA"/>
</dbReference>
<organism evidence="6 7">
    <name type="scientific">Ohtaekwangia kribbensis</name>
    <dbReference type="NCBI Taxonomy" id="688913"/>
    <lineage>
        <taxon>Bacteria</taxon>
        <taxon>Pseudomonadati</taxon>
        <taxon>Bacteroidota</taxon>
        <taxon>Cytophagia</taxon>
        <taxon>Cytophagales</taxon>
        <taxon>Fulvivirgaceae</taxon>
        <taxon>Ohtaekwangia</taxon>
    </lineage>
</organism>
<evidence type="ECO:0000256" key="4">
    <source>
        <dbReference type="SAM" id="SignalP"/>
    </source>
</evidence>
<keyword evidence="4" id="KW-0732">Signal</keyword>
<dbReference type="InterPro" id="IPR026444">
    <property type="entry name" value="Secre_tail"/>
</dbReference>
<comment type="caution">
    <text evidence="6">The sequence shown here is derived from an EMBL/GenBank/DDBJ whole genome shotgun (WGS) entry which is preliminary data.</text>
</comment>
<reference evidence="7" key="1">
    <citation type="journal article" date="2019" name="Int. J. Syst. Evol. Microbiol.">
        <title>The Global Catalogue of Microorganisms (GCM) 10K type strain sequencing project: providing services to taxonomists for standard genome sequencing and annotation.</title>
        <authorList>
            <consortium name="The Broad Institute Genomics Platform"/>
            <consortium name="The Broad Institute Genome Sequencing Center for Infectious Disease"/>
            <person name="Wu L."/>
            <person name="Ma J."/>
        </authorList>
    </citation>
    <scope>NUCLEOTIDE SEQUENCE [LARGE SCALE GENOMIC DNA]</scope>
    <source>
        <strain evidence="7">CCUG 58938</strain>
    </source>
</reference>
<evidence type="ECO:0000313" key="6">
    <source>
        <dbReference type="EMBL" id="MFD0999724.1"/>
    </source>
</evidence>
<evidence type="ECO:0000256" key="2">
    <source>
        <dbReference type="ARBA" id="ARBA00022801"/>
    </source>
</evidence>
<dbReference type="InterPro" id="IPR013785">
    <property type="entry name" value="Aldolase_TIM"/>
</dbReference>
<dbReference type="InterPro" id="IPR002241">
    <property type="entry name" value="Glyco_hydro_27"/>
</dbReference>
<keyword evidence="3" id="KW-0326">Glycosidase</keyword>
<gene>
    <name evidence="6" type="ORF">ACFQ21_10415</name>
</gene>
<evidence type="ECO:0000313" key="7">
    <source>
        <dbReference type="Proteomes" id="UP001597112"/>
    </source>
</evidence>
<feature type="signal peptide" evidence="4">
    <location>
        <begin position="1"/>
        <end position="29"/>
    </location>
</feature>
<sequence length="767" mass="84736">MKPQKRNYRYTGLIGLFMIVMLSSVSVTAQTLTFGANSKLVYNVQTGTANVSVQDNIIVSNAYAVVVSGGVTLNSKSYTLRTVTTKDTTDAFGTGKKMKVTLTAAGLPEMQQIFYAYEGKNYLLTEVIVRGANISTNYMAPFVSEQVNIQATGDNRVLFVPFDNDTFIRYQSKSLSSTLTNTSSEVTAYYENNSRAGLIVGSVEHMVWKTGVRTTGTNNVLSELTVWGGYAEKNVTRDGIAHGTLSGDSVKSPKVFIGVYDDWRTGLDDYGKANAIAEPRYIFDWTNPVPFGWNSWGAIQDKLNLDKAKAVAQFFSASLPKFRNGETAYIDLDSYWDNMVSGGIEGDFTQLIAFVNYCKERGLKPGIYWAPFVDWGKTSRSVEGTNGAYNYQDVWTKVNGAYHDLDGARAMDPTHPATQKRIELLINKFKACGFEMIKIDFIGHAAIEADDFYDPTVTTGMQAFRKGMEYLVDKLDSKMLVYVAISPSLATGRYAHSRRIACDAYSDIGATEYTLNSTTYGWWQTHIYNFIDADHLVFSNKSLGENRARLASGVINGTLITGDDFATTGQWTDRAKDLLQKEDILTIAKNGVAFTPIEGNAAQSASEAFVNKIGDTYYVAVINYGEQKAMDLSLARLGIPAGDYTIRELFRNMPQALTGSSLKITAPARDAFIFRFTPGTVTSSEPEAGNDTTVLYPNPTNDVVKIRNEKTIRSCRLLASNGDVLLEKKNLKVREYELKLAAYAKGIYFISVVNADGNSRIFKVVKE</sequence>
<dbReference type="PANTHER" id="PTHR11452:SF75">
    <property type="entry name" value="ALPHA-GALACTOSIDASE MEL1"/>
    <property type="match status" value="1"/>
</dbReference>
<dbReference type="RefSeq" id="WP_377578669.1">
    <property type="nucleotide sequence ID" value="NZ_JBHTKA010000002.1"/>
</dbReference>
<dbReference type="Pfam" id="PF18962">
    <property type="entry name" value="Por_Secre_tail"/>
    <property type="match status" value="1"/>
</dbReference>
<keyword evidence="2" id="KW-0378">Hydrolase</keyword>
<feature type="domain" description="Secretion system C-terminal sorting" evidence="5">
    <location>
        <begin position="695"/>
        <end position="759"/>
    </location>
</feature>
<proteinExistence type="inferred from homology"/>
<dbReference type="InterPro" id="IPR017853">
    <property type="entry name" value="GH"/>
</dbReference>
<evidence type="ECO:0000259" key="5">
    <source>
        <dbReference type="Pfam" id="PF18962"/>
    </source>
</evidence>
<evidence type="ECO:0000256" key="3">
    <source>
        <dbReference type="ARBA" id="ARBA00023295"/>
    </source>
</evidence>
<protein>
    <submittedName>
        <fullName evidence="6">T9SS type A sorting domain-containing protein</fullName>
    </submittedName>
</protein>
<accession>A0ABW3K0J5</accession>
<dbReference type="PANTHER" id="PTHR11452">
    <property type="entry name" value="ALPHA-GALACTOSIDASE/ALPHA-N-ACETYLGALACTOSAMINIDASE"/>
    <property type="match status" value="1"/>
</dbReference>
<comment type="similarity">
    <text evidence="1">Belongs to the glycosyl hydrolase 27 family.</text>
</comment>
<dbReference type="Gene3D" id="3.20.20.70">
    <property type="entry name" value="Aldolase class I"/>
    <property type="match status" value="1"/>
</dbReference>
<evidence type="ECO:0000256" key="1">
    <source>
        <dbReference type="ARBA" id="ARBA00009743"/>
    </source>
</evidence>
<name>A0ABW3K0J5_9BACT</name>
<dbReference type="NCBIfam" id="TIGR04183">
    <property type="entry name" value="Por_Secre_tail"/>
    <property type="match status" value="1"/>
</dbReference>